<evidence type="ECO:0000313" key="2">
    <source>
        <dbReference type="Proteomes" id="UP000187203"/>
    </source>
</evidence>
<dbReference type="EMBL" id="AWUE01014766">
    <property type="protein sequence ID" value="OMP01487.1"/>
    <property type="molecule type" value="Genomic_DNA"/>
</dbReference>
<accession>A0A1R3K335</accession>
<name>A0A1R3K335_9ROSI</name>
<comment type="caution">
    <text evidence="1">The sequence shown here is derived from an EMBL/GenBank/DDBJ whole genome shotgun (WGS) entry which is preliminary data.</text>
</comment>
<dbReference type="Proteomes" id="UP000187203">
    <property type="component" value="Unassembled WGS sequence"/>
</dbReference>
<evidence type="ECO:0000313" key="1">
    <source>
        <dbReference type="EMBL" id="OMP01487.1"/>
    </source>
</evidence>
<reference evidence="2" key="1">
    <citation type="submission" date="2013-09" db="EMBL/GenBank/DDBJ databases">
        <title>Corchorus olitorius genome sequencing.</title>
        <authorList>
            <person name="Alam M."/>
            <person name="Haque M.S."/>
            <person name="Islam M.S."/>
            <person name="Emdad E.M."/>
            <person name="Islam M.M."/>
            <person name="Ahmed B."/>
            <person name="Halim A."/>
            <person name="Hossen Q.M.M."/>
            <person name="Hossain M.Z."/>
            <person name="Ahmed R."/>
            <person name="Khan M.M."/>
            <person name="Islam R."/>
            <person name="Rashid M.M."/>
            <person name="Khan S.A."/>
            <person name="Rahman M.S."/>
            <person name="Alam M."/>
            <person name="Yahiya A.S."/>
            <person name="Khan M.S."/>
            <person name="Azam M.S."/>
            <person name="Haque T."/>
            <person name="Lashkar M.Z.H."/>
            <person name="Akhand A.I."/>
            <person name="Morshed G."/>
            <person name="Roy S."/>
            <person name="Uddin K.S."/>
            <person name="Rabeya T."/>
            <person name="Hossain A.S."/>
            <person name="Chowdhury A."/>
            <person name="Snigdha A.R."/>
            <person name="Mortoza M.S."/>
            <person name="Matin S.A."/>
            <person name="Hoque S.M.E."/>
            <person name="Islam M.K."/>
            <person name="Roy D.K."/>
            <person name="Haider R."/>
            <person name="Moosa M.M."/>
            <person name="Elias S.M."/>
            <person name="Hasan A.M."/>
            <person name="Jahan S."/>
            <person name="Shafiuddin M."/>
            <person name="Mahmood N."/>
            <person name="Shommy N.S."/>
        </authorList>
    </citation>
    <scope>NUCLEOTIDE SEQUENCE [LARGE SCALE GENOMIC DNA]</scope>
    <source>
        <strain evidence="2">cv. O-4</strain>
    </source>
</reference>
<keyword evidence="2" id="KW-1185">Reference proteome</keyword>
<organism evidence="1 2">
    <name type="scientific">Corchorus olitorius</name>
    <dbReference type="NCBI Taxonomy" id="93759"/>
    <lineage>
        <taxon>Eukaryota</taxon>
        <taxon>Viridiplantae</taxon>
        <taxon>Streptophyta</taxon>
        <taxon>Embryophyta</taxon>
        <taxon>Tracheophyta</taxon>
        <taxon>Spermatophyta</taxon>
        <taxon>Magnoliopsida</taxon>
        <taxon>eudicotyledons</taxon>
        <taxon>Gunneridae</taxon>
        <taxon>Pentapetalae</taxon>
        <taxon>rosids</taxon>
        <taxon>malvids</taxon>
        <taxon>Malvales</taxon>
        <taxon>Malvaceae</taxon>
        <taxon>Grewioideae</taxon>
        <taxon>Apeibeae</taxon>
        <taxon>Corchorus</taxon>
    </lineage>
</organism>
<dbReference type="AlphaFoldDB" id="A0A1R3K335"/>
<gene>
    <name evidence="1" type="ORF">COLO4_11831</name>
</gene>
<proteinExistence type="predicted"/>
<protein>
    <submittedName>
        <fullName evidence="1">Uncharacterized protein</fullName>
    </submittedName>
</protein>
<sequence>MFIVPKSQWSSSIAMAMGTVYMLKLRVLRKKERESQEETGQRKYAIMISL</sequence>